<reference evidence="1" key="1">
    <citation type="journal article" date="2014" name="Front. Microbiol.">
        <title>High frequency of phylogenetically diverse reductive dehalogenase-homologous genes in deep subseafloor sedimentary metagenomes.</title>
        <authorList>
            <person name="Kawai M."/>
            <person name="Futagami T."/>
            <person name="Toyoda A."/>
            <person name="Takaki Y."/>
            <person name="Nishi S."/>
            <person name="Hori S."/>
            <person name="Arai W."/>
            <person name="Tsubouchi T."/>
            <person name="Morono Y."/>
            <person name="Uchiyama I."/>
            <person name="Ito T."/>
            <person name="Fujiyama A."/>
            <person name="Inagaki F."/>
            <person name="Takami H."/>
        </authorList>
    </citation>
    <scope>NUCLEOTIDE SEQUENCE</scope>
    <source>
        <strain evidence="1">Expedition CK06-06</strain>
    </source>
</reference>
<organism evidence="1">
    <name type="scientific">marine sediment metagenome</name>
    <dbReference type="NCBI Taxonomy" id="412755"/>
    <lineage>
        <taxon>unclassified sequences</taxon>
        <taxon>metagenomes</taxon>
        <taxon>ecological metagenomes</taxon>
    </lineage>
</organism>
<protein>
    <submittedName>
        <fullName evidence="1">Uncharacterized protein</fullName>
    </submittedName>
</protein>
<evidence type="ECO:0000313" key="1">
    <source>
        <dbReference type="EMBL" id="GAG99293.1"/>
    </source>
</evidence>
<gene>
    <name evidence="1" type="ORF">S01H4_41451</name>
</gene>
<accession>X1CT59</accession>
<sequence length="86" mass="9985">MVKINMAATAAIVAATQIASSYRVKFTRSEFLELVKVAQPKLIYHVRRMHFFAYEGVVMYTFDCQDNDFTQRVLNAIEFSNQPWSE</sequence>
<name>X1CT59_9ZZZZ</name>
<proteinExistence type="predicted"/>
<dbReference type="EMBL" id="BART01022672">
    <property type="protein sequence ID" value="GAG99293.1"/>
    <property type="molecule type" value="Genomic_DNA"/>
</dbReference>
<dbReference type="AlphaFoldDB" id="X1CT59"/>
<comment type="caution">
    <text evidence="1">The sequence shown here is derived from an EMBL/GenBank/DDBJ whole genome shotgun (WGS) entry which is preliminary data.</text>
</comment>